<name>A0ACC0AIU5_CATRO</name>
<reference evidence="2" key="1">
    <citation type="journal article" date="2023" name="Nat. Plants">
        <title>Single-cell RNA sequencing provides a high-resolution roadmap for understanding the multicellular compartmentation of specialized metabolism.</title>
        <authorList>
            <person name="Sun S."/>
            <person name="Shen X."/>
            <person name="Li Y."/>
            <person name="Li Y."/>
            <person name="Wang S."/>
            <person name="Li R."/>
            <person name="Zhang H."/>
            <person name="Shen G."/>
            <person name="Guo B."/>
            <person name="Wei J."/>
            <person name="Xu J."/>
            <person name="St-Pierre B."/>
            <person name="Chen S."/>
            <person name="Sun C."/>
        </authorList>
    </citation>
    <scope>NUCLEOTIDE SEQUENCE [LARGE SCALE GENOMIC DNA]</scope>
</reference>
<protein>
    <submittedName>
        <fullName evidence="1">Uncharacterized protein</fullName>
    </submittedName>
</protein>
<dbReference type="EMBL" id="CM044706">
    <property type="protein sequence ID" value="KAI5660089.1"/>
    <property type="molecule type" value="Genomic_DNA"/>
</dbReference>
<proteinExistence type="predicted"/>
<gene>
    <name evidence="1" type="ORF">M9H77_28882</name>
</gene>
<organism evidence="1 2">
    <name type="scientific">Catharanthus roseus</name>
    <name type="common">Madagascar periwinkle</name>
    <name type="synonym">Vinca rosea</name>
    <dbReference type="NCBI Taxonomy" id="4058"/>
    <lineage>
        <taxon>Eukaryota</taxon>
        <taxon>Viridiplantae</taxon>
        <taxon>Streptophyta</taxon>
        <taxon>Embryophyta</taxon>
        <taxon>Tracheophyta</taxon>
        <taxon>Spermatophyta</taxon>
        <taxon>Magnoliopsida</taxon>
        <taxon>eudicotyledons</taxon>
        <taxon>Gunneridae</taxon>
        <taxon>Pentapetalae</taxon>
        <taxon>asterids</taxon>
        <taxon>lamiids</taxon>
        <taxon>Gentianales</taxon>
        <taxon>Apocynaceae</taxon>
        <taxon>Rauvolfioideae</taxon>
        <taxon>Vinceae</taxon>
        <taxon>Catharanthinae</taxon>
        <taxon>Catharanthus</taxon>
    </lineage>
</organism>
<evidence type="ECO:0000313" key="2">
    <source>
        <dbReference type="Proteomes" id="UP001060085"/>
    </source>
</evidence>
<evidence type="ECO:0000313" key="1">
    <source>
        <dbReference type="EMBL" id="KAI5660089.1"/>
    </source>
</evidence>
<accession>A0ACC0AIU5</accession>
<keyword evidence="2" id="KW-1185">Reference proteome</keyword>
<sequence length="159" mass="17123">MTEKILNYYKLQVGPSSSSYSETSHYFSSPRKVPPFSFFFSSAAHGGDPQQKREWRGQLAAAPTSRSGADAGEAATVSAAEDGHRRSRSRAPGAAASSSRRAASGTVPQPDQAHWDGHLSLFQAVMPTRCVSDGEVMEMGSSSGQAVEEEEMGRILERR</sequence>
<comment type="caution">
    <text evidence="1">The sequence shown here is derived from an EMBL/GenBank/DDBJ whole genome shotgun (WGS) entry which is preliminary data.</text>
</comment>
<dbReference type="Proteomes" id="UP001060085">
    <property type="component" value="Linkage Group LG06"/>
</dbReference>